<evidence type="ECO:0000313" key="4">
    <source>
        <dbReference type="Proteomes" id="UP000030598"/>
    </source>
</evidence>
<gene>
    <name evidence="3" type="ORF">EU91_0936</name>
</gene>
<feature type="domain" description="J" evidence="2">
    <location>
        <begin position="19"/>
        <end position="84"/>
    </location>
</feature>
<dbReference type="Pfam" id="PF00226">
    <property type="entry name" value="DnaJ"/>
    <property type="match status" value="1"/>
</dbReference>
<dbReference type="CDD" id="cd06257">
    <property type="entry name" value="DnaJ"/>
    <property type="match status" value="1"/>
</dbReference>
<dbReference type="SUPFAM" id="SSF46565">
    <property type="entry name" value="Chaperone J-domain"/>
    <property type="match status" value="1"/>
</dbReference>
<dbReference type="PANTHER" id="PTHR43096:SF52">
    <property type="entry name" value="DNAJ HOMOLOG 1, MITOCHONDRIAL-RELATED"/>
    <property type="match status" value="1"/>
</dbReference>
<dbReference type="Pfam" id="PF01556">
    <property type="entry name" value="DnaJ_C"/>
    <property type="match status" value="1"/>
</dbReference>
<dbReference type="InterPro" id="IPR002939">
    <property type="entry name" value="DnaJ_C"/>
</dbReference>
<dbReference type="STRING" id="59925.EU91_0936"/>
<dbReference type="GO" id="GO:0005737">
    <property type="term" value="C:cytoplasm"/>
    <property type="evidence" value="ECO:0007669"/>
    <property type="project" value="TreeGrafter"/>
</dbReference>
<dbReference type="PANTHER" id="PTHR43096">
    <property type="entry name" value="DNAJ HOMOLOG 1, MITOCHONDRIAL-RELATED"/>
    <property type="match status" value="1"/>
</dbReference>
<dbReference type="AlphaFoldDB" id="A0A0A1ZH64"/>
<dbReference type="Proteomes" id="UP000030598">
    <property type="component" value="Unassembled WGS sequence"/>
</dbReference>
<dbReference type="RefSeq" id="WP_032524434.1">
    <property type="nucleotide sequence ID" value="NZ_CP138934.1"/>
</dbReference>
<evidence type="ECO:0000313" key="3">
    <source>
        <dbReference type="EMBL" id="KGF87901.1"/>
    </source>
</evidence>
<dbReference type="OrthoDB" id="9779889at2"/>
<dbReference type="PRINTS" id="PR00625">
    <property type="entry name" value="JDOMAIN"/>
</dbReference>
<proteinExistence type="predicted"/>
<dbReference type="InterPro" id="IPR008971">
    <property type="entry name" value="HSP40/DnaJ_pept-bd"/>
</dbReference>
<comment type="caution">
    <text evidence="3">The sequence shown here is derived from an EMBL/GenBank/DDBJ whole genome shotgun (WGS) entry which is preliminary data.</text>
</comment>
<evidence type="ECO:0000256" key="1">
    <source>
        <dbReference type="ARBA" id="ARBA00023186"/>
    </source>
</evidence>
<dbReference type="CDD" id="cd10747">
    <property type="entry name" value="DnaJ_C"/>
    <property type="match status" value="1"/>
</dbReference>
<dbReference type="InterPro" id="IPR001623">
    <property type="entry name" value="DnaJ_domain"/>
</dbReference>
<sequence length="319" mass="36422">MVILGTMIHGTMTISSKKDYLSILGLSLDFDDKELKKAFRREARKWHPDLNKNDINAEERFKLINEAYEYLSDPNKRNESSNVNSQDDYKNNNFTTGFPDFQDYLDSLFGYEYNPENYEKNSNEQFDDESINIDNDEFDNYEYPTTSPEEPPPVKLHQDIETIIELTPDEALSGASILIELEDQTVVEVDTPPFAGDGWRLRLENIARGGKDHYLQLKVQTESGLRIDGLRVLYKLELFPHDALLGCAVEVPTLNGNVTLQVPPKSSTGRMLRLKGRGLKFEDNVGDQYVEILVVIPADINDEEIALYTRLQELSLSDS</sequence>
<dbReference type="GO" id="GO:0051082">
    <property type="term" value="F:unfolded protein binding"/>
    <property type="evidence" value="ECO:0007669"/>
    <property type="project" value="InterPro"/>
</dbReference>
<dbReference type="InterPro" id="IPR036869">
    <property type="entry name" value="J_dom_sf"/>
</dbReference>
<dbReference type="GO" id="GO:0042026">
    <property type="term" value="P:protein refolding"/>
    <property type="evidence" value="ECO:0007669"/>
    <property type="project" value="TreeGrafter"/>
</dbReference>
<dbReference type="PROSITE" id="PS50076">
    <property type="entry name" value="DNAJ_2"/>
    <property type="match status" value="1"/>
</dbReference>
<name>A0A0A1ZH64_PROMR</name>
<dbReference type="Gene3D" id="2.60.260.20">
    <property type="entry name" value="Urease metallochaperone UreE, N-terminal domain"/>
    <property type="match status" value="1"/>
</dbReference>
<dbReference type="SUPFAM" id="SSF49493">
    <property type="entry name" value="HSP40/DnaJ peptide-binding domain"/>
    <property type="match status" value="2"/>
</dbReference>
<keyword evidence="1" id="KW-0143">Chaperone</keyword>
<reference evidence="4" key="1">
    <citation type="journal article" date="2014" name="Sci. Data">
        <title>Genomes of diverse isolates of the marine cyanobacterium Prochlorococcus.</title>
        <authorList>
            <person name="Biller S."/>
            <person name="Berube P."/>
            <person name="Thompson J."/>
            <person name="Kelly L."/>
            <person name="Roggensack S."/>
            <person name="Awad L."/>
            <person name="Roache-Johnson K."/>
            <person name="Ding H."/>
            <person name="Giovannoni S.J."/>
            <person name="Moore L.R."/>
            <person name="Chisholm S.W."/>
        </authorList>
    </citation>
    <scope>NUCLEOTIDE SEQUENCE [LARGE SCALE GENOMIC DNA]</scope>
    <source>
        <strain evidence="4">GP2</strain>
    </source>
</reference>
<accession>A0A0A1ZH64</accession>
<dbReference type="eggNOG" id="COG0484">
    <property type="taxonomic scope" value="Bacteria"/>
</dbReference>
<organism evidence="3 4">
    <name type="scientific">Prochlorococcus marinus str. GP2</name>
    <dbReference type="NCBI Taxonomy" id="59925"/>
    <lineage>
        <taxon>Bacteria</taxon>
        <taxon>Bacillati</taxon>
        <taxon>Cyanobacteriota</taxon>
        <taxon>Cyanophyceae</taxon>
        <taxon>Synechococcales</taxon>
        <taxon>Prochlorococcaceae</taxon>
        <taxon>Prochlorococcus</taxon>
    </lineage>
</organism>
<dbReference type="SMART" id="SM00271">
    <property type="entry name" value="DnaJ"/>
    <property type="match status" value="1"/>
</dbReference>
<dbReference type="Gene3D" id="1.10.287.110">
    <property type="entry name" value="DnaJ domain"/>
    <property type="match status" value="1"/>
</dbReference>
<evidence type="ECO:0000259" key="2">
    <source>
        <dbReference type="PROSITE" id="PS50076"/>
    </source>
</evidence>
<protein>
    <submittedName>
        <fullName evidence="3">DnaJ-class molecular chaperone CbpA</fullName>
    </submittedName>
</protein>
<dbReference type="EMBL" id="JNAH01000004">
    <property type="protein sequence ID" value="KGF87901.1"/>
    <property type="molecule type" value="Genomic_DNA"/>
</dbReference>